<reference evidence="1 2" key="1">
    <citation type="submission" date="2013-02" db="EMBL/GenBank/DDBJ databases">
        <title>The Genome Sequence of Plasmodium inui San Antonio 1.</title>
        <authorList>
            <consortium name="The Broad Institute Genome Sequencing Platform"/>
            <consortium name="The Broad Institute Genome Sequencing Center for Infectious Disease"/>
            <person name="Neafsey D."/>
            <person name="Cheeseman I."/>
            <person name="Volkman S."/>
            <person name="Adams J."/>
            <person name="Walker B."/>
            <person name="Young S.K."/>
            <person name="Zeng Q."/>
            <person name="Gargeya S."/>
            <person name="Fitzgerald M."/>
            <person name="Haas B."/>
            <person name="Abouelleil A."/>
            <person name="Alvarado L."/>
            <person name="Arachchi H.M."/>
            <person name="Berlin A.M."/>
            <person name="Chapman S.B."/>
            <person name="Dewar J."/>
            <person name="Goldberg J."/>
            <person name="Griggs A."/>
            <person name="Gujja S."/>
            <person name="Hansen M."/>
            <person name="Howarth C."/>
            <person name="Imamovic A."/>
            <person name="Larimer J."/>
            <person name="McCowan C."/>
            <person name="Murphy C."/>
            <person name="Neiman D."/>
            <person name="Pearson M."/>
            <person name="Priest M."/>
            <person name="Roberts A."/>
            <person name="Saif S."/>
            <person name="Shea T."/>
            <person name="Sisk P."/>
            <person name="Sykes S."/>
            <person name="Wortman J."/>
            <person name="Nusbaum C."/>
            <person name="Birren B."/>
        </authorList>
    </citation>
    <scope>NUCLEOTIDE SEQUENCE [LARGE SCALE GENOMIC DNA]</scope>
    <source>
        <strain evidence="1 2">San Antonio 1</strain>
    </source>
</reference>
<organism evidence="1 2">
    <name type="scientific">Plasmodium inui San Antonio 1</name>
    <dbReference type="NCBI Taxonomy" id="1237626"/>
    <lineage>
        <taxon>Eukaryota</taxon>
        <taxon>Sar</taxon>
        <taxon>Alveolata</taxon>
        <taxon>Apicomplexa</taxon>
        <taxon>Aconoidasida</taxon>
        <taxon>Haemosporida</taxon>
        <taxon>Plasmodiidae</taxon>
        <taxon>Plasmodium</taxon>
        <taxon>Plasmodium (Plasmodium)</taxon>
    </lineage>
</organism>
<proteinExistence type="predicted"/>
<dbReference type="Proteomes" id="UP000030640">
    <property type="component" value="Unassembled WGS sequence"/>
</dbReference>
<dbReference type="AlphaFoldDB" id="W7ABC1"/>
<sequence length="61" mass="7267">MRNIQSYIITCKRSRKKRKIQYQEGTSQQRGQGELILQIQPWGRIEISLHEKIEPEGDTIR</sequence>
<dbReference type="EMBL" id="KI965472">
    <property type="protein sequence ID" value="EUD66394.1"/>
    <property type="molecule type" value="Genomic_DNA"/>
</dbReference>
<name>W7ABC1_9APIC</name>
<evidence type="ECO:0000313" key="2">
    <source>
        <dbReference type="Proteomes" id="UP000030640"/>
    </source>
</evidence>
<dbReference type="RefSeq" id="XP_008817124.1">
    <property type="nucleotide sequence ID" value="XM_008818902.1"/>
</dbReference>
<gene>
    <name evidence="1" type="ORF">C922_03310</name>
</gene>
<keyword evidence="2" id="KW-1185">Reference proteome</keyword>
<protein>
    <submittedName>
        <fullName evidence="1">Uncharacterized protein</fullName>
    </submittedName>
</protein>
<dbReference type="VEuPathDB" id="PlasmoDB:C922_03310"/>
<evidence type="ECO:0000313" key="1">
    <source>
        <dbReference type="EMBL" id="EUD66394.1"/>
    </source>
</evidence>
<accession>W7ABC1</accession>
<dbReference type="GeneID" id="20038584"/>